<feature type="compositionally biased region" description="Low complexity" evidence="1">
    <location>
        <begin position="28"/>
        <end position="69"/>
    </location>
</feature>
<evidence type="ECO:0000313" key="3">
    <source>
        <dbReference type="Proteomes" id="UP000547510"/>
    </source>
</evidence>
<dbReference type="AlphaFoldDB" id="A0A841CLG5"/>
<dbReference type="Proteomes" id="UP000547510">
    <property type="component" value="Unassembled WGS sequence"/>
</dbReference>
<sequence length="148" mass="16013">MTRRPSLPGASELFRLTSPSVLDAAVPAQQDSAQQNSAQQNSAQQNPAQQTSAQQPSAQQASGKQAPAADETPGPRRGTGRQKHSTKITVYVSDEELLALEHARLELRGGHGLAVDRGRVVREAIAIVLDDLEEHGHDSLLVRRLREQ</sequence>
<feature type="region of interest" description="Disordered" evidence="1">
    <location>
        <begin position="1"/>
        <end position="87"/>
    </location>
</feature>
<dbReference type="EMBL" id="JACHJN010000010">
    <property type="protein sequence ID" value="MBB5959332.1"/>
    <property type="molecule type" value="Genomic_DNA"/>
</dbReference>
<proteinExistence type="predicted"/>
<accession>A0A841CLG5</accession>
<keyword evidence="3" id="KW-1185">Reference proteome</keyword>
<evidence type="ECO:0008006" key="4">
    <source>
        <dbReference type="Google" id="ProtNLM"/>
    </source>
</evidence>
<organism evidence="2 3">
    <name type="scientific">Saccharothrix tamanrassetensis</name>
    <dbReference type="NCBI Taxonomy" id="1051531"/>
    <lineage>
        <taxon>Bacteria</taxon>
        <taxon>Bacillati</taxon>
        <taxon>Actinomycetota</taxon>
        <taxon>Actinomycetes</taxon>
        <taxon>Pseudonocardiales</taxon>
        <taxon>Pseudonocardiaceae</taxon>
        <taxon>Saccharothrix</taxon>
    </lineage>
</organism>
<evidence type="ECO:0000313" key="2">
    <source>
        <dbReference type="EMBL" id="MBB5959332.1"/>
    </source>
</evidence>
<dbReference type="RefSeq" id="WP_184696090.1">
    <property type="nucleotide sequence ID" value="NZ_JACHJN010000010.1"/>
</dbReference>
<reference evidence="2 3" key="1">
    <citation type="submission" date="2020-08" db="EMBL/GenBank/DDBJ databases">
        <title>Genomic Encyclopedia of Type Strains, Phase III (KMG-III): the genomes of soil and plant-associated and newly described type strains.</title>
        <authorList>
            <person name="Whitman W."/>
        </authorList>
    </citation>
    <scope>NUCLEOTIDE SEQUENCE [LARGE SCALE GENOMIC DNA]</scope>
    <source>
        <strain evidence="2 3">CECT 8640</strain>
    </source>
</reference>
<name>A0A841CLG5_9PSEU</name>
<comment type="caution">
    <text evidence="2">The sequence shown here is derived from an EMBL/GenBank/DDBJ whole genome shotgun (WGS) entry which is preliminary data.</text>
</comment>
<gene>
    <name evidence="2" type="ORF">FHS29_005952</name>
</gene>
<evidence type="ECO:0000256" key="1">
    <source>
        <dbReference type="SAM" id="MobiDB-lite"/>
    </source>
</evidence>
<protein>
    <recommendedName>
        <fullName evidence="4">Cobyrinic acid a,c-diamide synthase</fullName>
    </recommendedName>
</protein>